<comment type="cofactor">
    <cofactor evidence="2">
        <name>Mg(2+)</name>
        <dbReference type="ChEBI" id="CHEBI:18420"/>
    </cofactor>
</comment>
<reference evidence="4 5" key="1">
    <citation type="journal article" date="2018" name="Sci. Rep.">
        <title>Genomic signatures of local adaptation to the degree of environmental predictability in rotifers.</title>
        <authorList>
            <person name="Franch-Gras L."/>
            <person name="Hahn C."/>
            <person name="Garcia-Roger E.M."/>
            <person name="Carmona M.J."/>
            <person name="Serra M."/>
            <person name="Gomez A."/>
        </authorList>
    </citation>
    <scope>NUCLEOTIDE SEQUENCE [LARGE SCALE GENOMIC DNA]</scope>
    <source>
        <strain evidence="4">HYR1</strain>
    </source>
</reference>
<keyword evidence="2" id="KW-0904">Protein phosphatase</keyword>
<dbReference type="SUPFAM" id="SSF81606">
    <property type="entry name" value="PP2C-like"/>
    <property type="match status" value="1"/>
</dbReference>
<dbReference type="EMBL" id="REGN01001616">
    <property type="protein sequence ID" value="RNA33563.1"/>
    <property type="molecule type" value="Genomic_DNA"/>
</dbReference>
<protein>
    <recommendedName>
        <fullName evidence="2">Protein phosphatase</fullName>
        <ecNumber evidence="2">3.1.3.16</ecNumber>
    </recommendedName>
</protein>
<dbReference type="SMART" id="SM00331">
    <property type="entry name" value="PP2C_SIG"/>
    <property type="match status" value="1"/>
</dbReference>
<keyword evidence="2" id="KW-0378">Hydrolase</keyword>
<comment type="catalytic activity">
    <reaction evidence="2">
        <text>O-phospho-L-threonyl-[protein] + H2O = L-threonyl-[protein] + phosphate</text>
        <dbReference type="Rhea" id="RHEA:47004"/>
        <dbReference type="Rhea" id="RHEA-COMP:11060"/>
        <dbReference type="Rhea" id="RHEA-COMP:11605"/>
        <dbReference type="ChEBI" id="CHEBI:15377"/>
        <dbReference type="ChEBI" id="CHEBI:30013"/>
        <dbReference type="ChEBI" id="CHEBI:43474"/>
        <dbReference type="ChEBI" id="CHEBI:61977"/>
        <dbReference type="EC" id="3.1.3.16"/>
    </reaction>
</comment>
<dbReference type="PANTHER" id="PTHR12320:SF1">
    <property type="entry name" value="PROTEIN PHOSPHATASE PTC7 HOMOLOG"/>
    <property type="match status" value="1"/>
</dbReference>
<dbReference type="Proteomes" id="UP000276133">
    <property type="component" value="Unassembled WGS sequence"/>
</dbReference>
<comment type="catalytic activity">
    <reaction evidence="2">
        <text>O-phospho-L-seryl-[protein] + H2O = L-seryl-[protein] + phosphate</text>
        <dbReference type="Rhea" id="RHEA:20629"/>
        <dbReference type="Rhea" id="RHEA-COMP:9863"/>
        <dbReference type="Rhea" id="RHEA-COMP:11604"/>
        <dbReference type="ChEBI" id="CHEBI:15377"/>
        <dbReference type="ChEBI" id="CHEBI:29999"/>
        <dbReference type="ChEBI" id="CHEBI:43474"/>
        <dbReference type="ChEBI" id="CHEBI:83421"/>
        <dbReference type="EC" id="3.1.3.16"/>
    </reaction>
</comment>
<keyword evidence="5" id="KW-1185">Reference proteome</keyword>
<dbReference type="SMART" id="SM00332">
    <property type="entry name" value="PP2Cc"/>
    <property type="match status" value="1"/>
</dbReference>
<keyword evidence="2" id="KW-0464">Manganese</keyword>
<feature type="domain" description="PPM-type phosphatase" evidence="3">
    <location>
        <begin position="71"/>
        <end position="305"/>
    </location>
</feature>
<dbReference type="GO" id="GO:0046872">
    <property type="term" value="F:metal ion binding"/>
    <property type="evidence" value="ECO:0007669"/>
    <property type="project" value="UniProtKB-UniRule"/>
</dbReference>
<evidence type="ECO:0000313" key="5">
    <source>
        <dbReference type="Proteomes" id="UP000276133"/>
    </source>
</evidence>
<dbReference type="OrthoDB" id="60843at2759"/>
<comment type="similarity">
    <text evidence="1 2">Belongs to the PP2C family.</text>
</comment>
<dbReference type="AlphaFoldDB" id="A0A3M7SCK4"/>
<sequence>MSEMESKCDALIRTLANSYLGKNANNLHTRQHYCQHHFPNTVFHPFNNQAVSQNNFCVRFAVNGLSKFTKGSSIPQMNRSIQAGDFGDDSGMIAENSNCIVIGLADGAGGNRNIGIDPQVFSRSLLSYSVEILKNEDIRPNQMAKLACKSIHTLESKRIDGSGTLCLLALNKNTNLMHALNIGDSGFRLFRNGSIVHKSEATMAGSSPKQLYVSDSSSYSGISFVTEEEILQDSDQREFPVQKNDIVILSSDGLYDVVSDNVIESIVNSFDERDLQGMADELLSKAMKSYVHTQRDDILIIVCKIEPKRLL</sequence>
<proteinExistence type="inferred from homology"/>
<evidence type="ECO:0000256" key="1">
    <source>
        <dbReference type="ARBA" id="ARBA00006702"/>
    </source>
</evidence>
<dbReference type="Pfam" id="PF13672">
    <property type="entry name" value="PP2C_2"/>
    <property type="match status" value="1"/>
</dbReference>
<keyword evidence="2" id="KW-0460">Magnesium</keyword>
<keyword evidence="2" id="KW-0479">Metal-binding</keyword>
<dbReference type="Gene3D" id="3.60.40.10">
    <property type="entry name" value="PPM-type phosphatase domain"/>
    <property type="match status" value="1"/>
</dbReference>
<dbReference type="PROSITE" id="PS51746">
    <property type="entry name" value="PPM_2"/>
    <property type="match status" value="1"/>
</dbReference>
<dbReference type="InterPro" id="IPR001932">
    <property type="entry name" value="PPM-type_phosphatase-like_dom"/>
</dbReference>
<organism evidence="4 5">
    <name type="scientific">Brachionus plicatilis</name>
    <name type="common">Marine rotifer</name>
    <name type="synonym">Brachionus muelleri</name>
    <dbReference type="NCBI Taxonomy" id="10195"/>
    <lineage>
        <taxon>Eukaryota</taxon>
        <taxon>Metazoa</taxon>
        <taxon>Spiralia</taxon>
        <taxon>Gnathifera</taxon>
        <taxon>Rotifera</taxon>
        <taxon>Eurotatoria</taxon>
        <taxon>Monogononta</taxon>
        <taxon>Pseudotrocha</taxon>
        <taxon>Ploima</taxon>
        <taxon>Brachionidae</taxon>
        <taxon>Brachionus</taxon>
    </lineage>
</organism>
<name>A0A3M7SCK4_BRAPC</name>
<dbReference type="GO" id="GO:0004722">
    <property type="term" value="F:protein serine/threonine phosphatase activity"/>
    <property type="evidence" value="ECO:0007669"/>
    <property type="project" value="UniProtKB-EC"/>
</dbReference>
<dbReference type="STRING" id="10195.A0A3M7SCK4"/>
<evidence type="ECO:0000256" key="2">
    <source>
        <dbReference type="RuleBase" id="RU366020"/>
    </source>
</evidence>
<gene>
    <name evidence="4" type="ORF">BpHYR1_001912</name>
</gene>
<evidence type="ECO:0000259" key="3">
    <source>
        <dbReference type="PROSITE" id="PS51746"/>
    </source>
</evidence>
<comment type="caution">
    <text evidence="4">The sequence shown here is derived from an EMBL/GenBank/DDBJ whole genome shotgun (WGS) entry which is preliminary data.</text>
</comment>
<evidence type="ECO:0000313" key="4">
    <source>
        <dbReference type="EMBL" id="RNA33563.1"/>
    </source>
</evidence>
<accession>A0A3M7SCK4</accession>
<dbReference type="InterPro" id="IPR036457">
    <property type="entry name" value="PPM-type-like_dom_sf"/>
</dbReference>
<dbReference type="EC" id="3.1.3.16" evidence="2"/>
<dbReference type="PANTHER" id="PTHR12320">
    <property type="entry name" value="PROTEIN PHOSPHATASE 2C"/>
    <property type="match status" value="1"/>
</dbReference>
<comment type="cofactor">
    <cofactor evidence="2">
        <name>Mn(2+)</name>
        <dbReference type="ChEBI" id="CHEBI:29035"/>
    </cofactor>
</comment>
<dbReference type="InterPro" id="IPR039123">
    <property type="entry name" value="PPTC7"/>
</dbReference>